<feature type="compositionally biased region" description="Polar residues" evidence="1">
    <location>
        <begin position="57"/>
        <end position="78"/>
    </location>
</feature>
<keyword evidence="3" id="KW-1185">Reference proteome</keyword>
<evidence type="ECO:0000313" key="2">
    <source>
        <dbReference type="EMBL" id="BDR55727.1"/>
    </source>
</evidence>
<organism evidence="2 3">
    <name type="scientific">Xylocopilactobacillus apis</name>
    <dbReference type="NCBI Taxonomy" id="2932183"/>
    <lineage>
        <taxon>Bacteria</taxon>
        <taxon>Bacillati</taxon>
        <taxon>Bacillota</taxon>
        <taxon>Bacilli</taxon>
        <taxon>Lactobacillales</taxon>
        <taxon>Lactobacillaceae</taxon>
        <taxon>Xylocopilactobacillus</taxon>
    </lineage>
</organism>
<evidence type="ECO:0000313" key="3">
    <source>
        <dbReference type="Proteomes" id="UP001321804"/>
    </source>
</evidence>
<dbReference type="AlphaFoldDB" id="A0AAU9D4I3"/>
<reference evidence="2 3" key="1">
    <citation type="journal article" date="2023" name="Microbiol. Spectr.">
        <title>Symbiosis of Carpenter Bees with Uncharacterized Lactic Acid Bacteria Showing NAD Auxotrophy.</title>
        <authorList>
            <person name="Kawasaki S."/>
            <person name="Ozawa K."/>
            <person name="Mori T."/>
            <person name="Yamamoto A."/>
            <person name="Ito M."/>
            <person name="Ohkuma M."/>
            <person name="Sakamoto M."/>
            <person name="Matsutani M."/>
        </authorList>
    </citation>
    <scope>NUCLEOTIDE SEQUENCE [LARGE SCALE GENOMIC DNA]</scope>
    <source>
        <strain evidence="2 3">KimC2</strain>
    </source>
</reference>
<feature type="region of interest" description="Disordered" evidence="1">
    <location>
        <begin position="19"/>
        <end position="78"/>
    </location>
</feature>
<accession>A0AAU9D4I3</accession>
<dbReference type="Proteomes" id="UP001321804">
    <property type="component" value="Chromosome"/>
</dbReference>
<dbReference type="KEGG" id="xak:KIMC2_02890"/>
<sequence length="78" mass="7904">MAVHALDPSGPAVVAAAVGVECPGPDPGTAPTPPAPNDPPAQTPPHHHAPHPNTPQDTTNLPNKVSNFSNAPPNLFQL</sequence>
<proteinExistence type="predicted"/>
<name>A0AAU9D4I3_9LACO</name>
<gene>
    <name evidence="2" type="ORF">KIMC2_02890</name>
</gene>
<evidence type="ECO:0000256" key="1">
    <source>
        <dbReference type="SAM" id="MobiDB-lite"/>
    </source>
</evidence>
<protein>
    <submittedName>
        <fullName evidence="2">Uncharacterized protein</fullName>
    </submittedName>
</protein>
<dbReference type="EMBL" id="AP026801">
    <property type="protein sequence ID" value="BDR55727.1"/>
    <property type="molecule type" value="Genomic_DNA"/>
</dbReference>
<feature type="compositionally biased region" description="Pro residues" evidence="1">
    <location>
        <begin position="24"/>
        <end position="43"/>
    </location>
</feature>